<evidence type="ECO:0000256" key="2">
    <source>
        <dbReference type="ARBA" id="ARBA00012513"/>
    </source>
</evidence>
<feature type="domain" description="AGC-kinase C-terminal" evidence="11">
    <location>
        <begin position="333"/>
        <end position="412"/>
    </location>
</feature>
<evidence type="ECO:0000256" key="3">
    <source>
        <dbReference type="ARBA" id="ARBA00022527"/>
    </source>
</evidence>
<dbReference type="OrthoDB" id="432483at2759"/>
<dbReference type="InterPro" id="IPR000961">
    <property type="entry name" value="AGC-kinase_C"/>
</dbReference>
<evidence type="ECO:0000256" key="1">
    <source>
        <dbReference type="ARBA" id="ARBA00009903"/>
    </source>
</evidence>
<dbReference type="Gramene" id="QL09p048263:mrna">
    <property type="protein sequence ID" value="QL09p048263:mrna"/>
    <property type="gene ID" value="QL09p048263"/>
</dbReference>
<dbReference type="Pfam" id="PF00069">
    <property type="entry name" value="Pkinase"/>
    <property type="match status" value="2"/>
</dbReference>
<proteinExistence type="inferred from homology"/>
<dbReference type="PROSITE" id="PS50011">
    <property type="entry name" value="PROTEIN_KINASE_DOM"/>
    <property type="match status" value="1"/>
</dbReference>
<dbReference type="PANTHER" id="PTHR45637">
    <property type="entry name" value="FLIPPASE KINASE 1-RELATED"/>
    <property type="match status" value="1"/>
</dbReference>
<sequence>MKLDEEELQQIPALDLHNLEVISAVGRGAKGVVFLARDKASELLALKVISKSLIEKKGKNDVVNRNEYRRIFFEQEVLRRFNHPLLPRLRGALATQNVVAYAIDFCPGGNLNSLRKRQTEKMFSDEVIRFYAAELVVALEYLHSLEIVYRDLKPENVMIQENGHIMLVDFDLSTRFSPKTPRSSPNCNSVPKTELPKKKRLSLLHKFFCNTGIAPNDDSLPSRRPNSSESETESKCNSFVGTEEYVAPEIVSGNGHDFAVDWWSLGVMLYEMLYGTTPFRGSNRKETFYRILSKEPDLVGETTSLRDLIAKLLEKDPKKRIDVEGIKGHDFFRKIEWDSVLRISRPPFIPGNENEVGMEGNKKIDVELFVQEIFFGNNNNDDVNEEENLSKKVWVEELNQKPIENVDTFPIF</sequence>
<comment type="similarity">
    <text evidence="1">Belongs to the protein kinase superfamily. AGC Ser/Thr protein kinase family.</text>
</comment>
<organism evidence="12 13">
    <name type="scientific">Quercus lobata</name>
    <name type="common">Valley oak</name>
    <dbReference type="NCBI Taxonomy" id="97700"/>
    <lineage>
        <taxon>Eukaryota</taxon>
        <taxon>Viridiplantae</taxon>
        <taxon>Streptophyta</taxon>
        <taxon>Embryophyta</taxon>
        <taxon>Tracheophyta</taxon>
        <taxon>Spermatophyta</taxon>
        <taxon>Magnoliopsida</taxon>
        <taxon>eudicotyledons</taxon>
        <taxon>Gunneridae</taxon>
        <taxon>Pentapetalae</taxon>
        <taxon>rosids</taxon>
        <taxon>fabids</taxon>
        <taxon>Fagales</taxon>
        <taxon>Fagaceae</taxon>
        <taxon>Quercus</taxon>
    </lineage>
</organism>
<feature type="domain" description="Protein kinase" evidence="10">
    <location>
        <begin position="19"/>
        <end position="332"/>
    </location>
</feature>
<dbReference type="FunFam" id="1.10.510.10:FF:000294">
    <property type="entry name" value="Serine/threonine-protein kinase OXI1"/>
    <property type="match status" value="1"/>
</dbReference>
<gene>
    <name evidence="12" type="primary">LOC115959211</name>
</gene>
<dbReference type="PROSITE" id="PS51285">
    <property type="entry name" value="AGC_KINASE_CTER"/>
    <property type="match status" value="1"/>
</dbReference>
<evidence type="ECO:0000313" key="12">
    <source>
        <dbReference type="EnsemblPlants" id="QL09p048263:mrna"/>
    </source>
</evidence>
<dbReference type="GeneID" id="115959211"/>
<dbReference type="Gene3D" id="1.10.510.10">
    <property type="entry name" value="Transferase(Phosphotransferase) domain 1"/>
    <property type="match status" value="1"/>
</dbReference>
<keyword evidence="7" id="KW-0067">ATP-binding</keyword>
<dbReference type="OMA" id="ANKGNEN"/>
<dbReference type="KEGG" id="qlo:115959211"/>
<keyword evidence="5" id="KW-0547">Nucleotide-binding</keyword>
<dbReference type="AlphaFoldDB" id="A0A7N2MM18"/>
<keyword evidence="6" id="KW-0418">Kinase</keyword>
<dbReference type="InterPro" id="IPR000719">
    <property type="entry name" value="Prot_kinase_dom"/>
</dbReference>
<dbReference type="InterPro" id="IPR011009">
    <property type="entry name" value="Kinase-like_dom_sf"/>
</dbReference>
<dbReference type="Gene3D" id="3.30.200.20">
    <property type="entry name" value="Phosphorylase Kinase, domain 1"/>
    <property type="match status" value="1"/>
</dbReference>
<keyword evidence="4" id="KW-0808">Transferase</keyword>
<dbReference type="InParanoid" id="A0A7N2MM18"/>
<dbReference type="SMART" id="SM00220">
    <property type="entry name" value="S_TKc"/>
    <property type="match status" value="1"/>
</dbReference>
<evidence type="ECO:0000256" key="7">
    <source>
        <dbReference type="ARBA" id="ARBA00022840"/>
    </source>
</evidence>
<dbReference type="GO" id="GO:0004674">
    <property type="term" value="F:protein serine/threonine kinase activity"/>
    <property type="evidence" value="ECO:0007669"/>
    <property type="project" value="UniProtKB-KW"/>
</dbReference>
<evidence type="ECO:0000256" key="4">
    <source>
        <dbReference type="ARBA" id="ARBA00022679"/>
    </source>
</evidence>
<dbReference type="EnsemblPlants" id="QL09p048263:mrna">
    <property type="protein sequence ID" value="QL09p048263:mrna"/>
    <property type="gene ID" value="QL09p048263"/>
</dbReference>
<evidence type="ECO:0000256" key="6">
    <source>
        <dbReference type="ARBA" id="ARBA00022777"/>
    </source>
</evidence>
<dbReference type="GO" id="GO:0005524">
    <property type="term" value="F:ATP binding"/>
    <property type="evidence" value="ECO:0007669"/>
    <property type="project" value="UniProtKB-KW"/>
</dbReference>
<dbReference type="PROSITE" id="PS00108">
    <property type="entry name" value="PROTEIN_KINASE_ST"/>
    <property type="match status" value="1"/>
</dbReference>
<dbReference type="EC" id="2.7.11.1" evidence="2"/>
<evidence type="ECO:0000313" key="13">
    <source>
        <dbReference type="Proteomes" id="UP000594261"/>
    </source>
</evidence>
<accession>A0A7N2MM18</accession>
<dbReference type="FunCoup" id="A0A7N2MM18">
    <property type="interactions" value="107"/>
</dbReference>
<dbReference type="RefSeq" id="XP_030933385.1">
    <property type="nucleotide sequence ID" value="XM_031077525.1"/>
</dbReference>
<dbReference type="Proteomes" id="UP000594261">
    <property type="component" value="Chromosome 9"/>
</dbReference>
<comment type="catalytic activity">
    <reaction evidence="9">
        <text>L-seryl-[protein] + ATP = O-phospho-L-seryl-[protein] + ADP + H(+)</text>
        <dbReference type="Rhea" id="RHEA:17989"/>
        <dbReference type="Rhea" id="RHEA-COMP:9863"/>
        <dbReference type="Rhea" id="RHEA-COMP:11604"/>
        <dbReference type="ChEBI" id="CHEBI:15378"/>
        <dbReference type="ChEBI" id="CHEBI:29999"/>
        <dbReference type="ChEBI" id="CHEBI:30616"/>
        <dbReference type="ChEBI" id="CHEBI:83421"/>
        <dbReference type="ChEBI" id="CHEBI:456216"/>
        <dbReference type="EC" id="2.7.11.1"/>
    </reaction>
</comment>
<name>A0A7N2MM18_QUELO</name>
<dbReference type="InterPro" id="IPR008271">
    <property type="entry name" value="Ser/Thr_kinase_AS"/>
</dbReference>
<protein>
    <recommendedName>
        <fullName evidence="2">non-specific serine/threonine protein kinase</fullName>
        <ecNumber evidence="2">2.7.11.1</ecNumber>
    </recommendedName>
</protein>
<evidence type="ECO:0000256" key="9">
    <source>
        <dbReference type="ARBA" id="ARBA00048679"/>
    </source>
</evidence>
<keyword evidence="13" id="KW-1185">Reference proteome</keyword>
<evidence type="ECO:0000256" key="5">
    <source>
        <dbReference type="ARBA" id="ARBA00022741"/>
    </source>
</evidence>
<comment type="catalytic activity">
    <reaction evidence="8">
        <text>L-threonyl-[protein] + ATP = O-phospho-L-threonyl-[protein] + ADP + H(+)</text>
        <dbReference type="Rhea" id="RHEA:46608"/>
        <dbReference type="Rhea" id="RHEA-COMP:11060"/>
        <dbReference type="Rhea" id="RHEA-COMP:11605"/>
        <dbReference type="ChEBI" id="CHEBI:15378"/>
        <dbReference type="ChEBI" id="CHEBI:30013"/>
        <dbReference type="ChEBI" id="CHEBI:30616"/>
        <dbReference type="ChEBI" id="CHEBI:61977"/>
        <dbReference type="ChEBI" id="CHEBI:456216"/>
        <dbReference type="EC" id="2.7.11.1"/>
    </reaction>
</comment>
<evidence type="ECO:0000256" key="8">
    <source>
        <dbReference type="ARBA" id="ARBA00047899"/>
    </source>
</evidence>
<dbReference type="SUPFAM" id="SSF56112">
    <property type="entry name" value="Protein kinase-like (PK-like)"/>
    <property type="match status" value="1"/>
</dbReference>
<reference evidence="12 13" key="1">
    <citation type="journal article" date="2016" name="G3 (Bethesda)">
        <title>First Draft Assembly and Annotation of the Genome of a California Endemic Oak Quercus lobata Nee (Fagaceae).</title>
        <authorList>
            <person name="Sork V.L."/>
            <person name="Fitz-Gibbon S.T."/>
            <person name="Puiu D."/>
            <person name="Crepeau M."/>
            <person name="Gugger P.F."/>
            <person name="Sherman R."/>
            <person name="Stevens K."/>
            <person name="Langley C.H."/>
            <person name="Pellegrini M."/>
            <person name="Salzberg S.L."/>
        </authorList>
    </citation>
    <scope>NUCLEOTIDE SEQUENCE [LARGE SCALE GENOMIC DNA]</scope>
    <source>
        <strain evidence="12 13">cv. SW786</strain>
    </source>
</reference>
<dbReference type="FunFam" id="1.10.510.10:FF:000312">
    <property type="entry name" value="Serine/threonine-protein kinase OXI1"/>
    <property type="match status" value="1"/>
</dbReference>
<dbReference type="EMBL" id="LRBV02000009">
    <property type="status" value="NOT_ANNOTATED_CDS"/>
    <property type="molecule type" value="Genomic_DNA"/>
</dbReference>
<evidence type="ECO:0000259" key="11">
    <source>
        <dbReference type="PROSITE" id="PS51285"/>
    </source>
</evidence>
<evidence type="ECO:0000259" key="10">
    <source>
        <dbReference type="PROSITE" id="PS50011"/>
    </source>
</evidence>
<keyword evidence="3" id="KW-0723">Serine/threonine-protein kinase</keyword>
<reference evidence="12" key="2">
    <citation type="submission" date="2021-01" db="UniProtKB">
        <authorList>
            <consortium name="EnsemblPlants"/>
        </authorList>
    </citation>
    <scope>IDENTIFICATION</scope>
</reference>